<dbReference type="Gene3D" id="3.90.1150.10">
    <property type="entry name" value="Aspartate Aminotransferase, domain 1"/>
    <property type="match status" value="1"/>
</dbReference>
<dbReference type="EMBL" id="SJPX01000005">
    <property type="protein sequence ID" value="TWU47816.1"/>
    <property type="molecule type" value="Genomic_DNA"/>
</dbReference>
<dbReference type="InterPro" id="IPR000192">
    <property type="entry name" value="Aminotrans_V_dom"/>
</dbReference>
<dbReference type="Proteomes" id="UP000317977">
    <property type="component" value="Unassembled WGS sequence"/>
</dbReference>
<dbReference type="GO" id="GO:0045439">
    <property type="term" value="F:isopenicillin-N epimerase activity"/>
    <property type="evidence" value="ECO:0007669"/>
    <property type="project" value="UniProtKB-EC"/>
</dbReference>
<dbReference type="InterPro" id="IPR015422">
    <property type="entry name" value="PyrdxlP-dep_Trfase_small"/>
</dbReference>
<dbReference type="Pfam" id="PF00266">
    <property type="entry name" value="Aminotran_5"/>
    <property type="match status" value="1"/>
</dbReference>
<dbReference type="PANTHER" id="PTHR43092">
    <property type="entry name" value="L-CYSTEINE DESULFHYDRASE"/>
    <property type="match status" value="1"/>
</dbReference>
<evidence type="ECO:0000313" key="3">
    <source>
        <dbReference type="EMBL" id="TWU47816.1"/>
    </source>
</evidence>
<dbReference type="EC" id="5.1.1.17" evidence="3"/>
<sequence>MTQSIFRRPTAWRSHWQLDPNLDFLNHGSFGATPTVVLEEQRRIRDQLERDPIEFLAPERSLLPRLDAVRAQVARLVGADEADIAWVRNATDGVNAVVRSFPFRSGDNVVVTNHGYNACTNAIRYVADRSGVEVRVVEVPFPISGPTEVVDAIDQVIDSSTRLLLVDHVTSPTGLVFPVKDIVDLAHCRGARVLIDGAHAPGMVPVDLREIDADYYTANHHKWLCGPKVSGFLWTRPEWQSEVRPTVISHAANRPVDGRSRYTSEFDWTGTFDPSPLLATAAAINFLDSLLPGGIVSLMQSNRELAIESRGVLCEALHVDAPAPDSMIGSLIALPIQSSDEKLQQVFRTKHRFEFPIYPSLKSGTQLMRIALQAYNDLDQVQRLAGLLRSMGIVGVR</sequence>
<comment type="caution">
    <text evidence="3">The sequence shown here is derived from an EMBL/GenBank/DDBJ whole genome shotgun (WGS) entry which is preliminary data.</text>
</comment>
<dbReference type="PANTHER" id="PTHR43092:SF2">
    <property type="entry name" value="HERCYNYLCYSTEINE SULFOXIDE LYASE"/>
    <property type="match status" value="1"/>
</dbReference>
<dbReference type="RefSeq" id="WP_246151850.1">
    <property type="nucleotide sequence ID" value="NZ_SJPX01000005.1"/>
</dbReference>
<dbReference type="SUPFAM" id="SSF53383">
    <property type="entry name" value="PLP-dependent transferases"/>
    <property type="match status" value="1"/>
</dbReference>
<evidence type="ECO:0000259" key="2">
    <source>
        <dbReference type="Pfam" id="PF00266"/>
    </source>
</evidence>
<evidence type="ECO:0000256" key="1">
    <source>
        <dbReference type="ARBA" id="ARBA00022898"/>
    </source>
</evidence>
<feature type="domain" description="Aminotransferase class V" evidence="2">
    <location>
        <begin position="66"/>
        <end position="338"/>
    </location>
</feature>
<accession>A0A5C6EJH6</accession>
<keyword evidence="3" id="KW-0413">Isomerase</keyword>
<proteinExistence type="predicted"/>
<organism evidence="3 4">
    <name type="scientific">Rubripirellula reticaptiva</name>
    <dbReference type="NCBI Taxonomy" id="2528013"/>
    <lineage>
        <taxon>Bacteria</taxon>
        <taxon>Pseudomonadati</taxon>
        <taxon>Planctomycetota</taxon>
        <taxon>Planctomycetia</taxon>
        <taxon>Pirellulales</taxon>
        <taxon>Pirellulaceae</taxon>
        <taxon>Rubripirellula</taxon>
    </lineage>
</organism>
<protein>
    <submittedName>
        <fullName evidence="3">Isopenicillin N epimerase</fullName>
        <ecNumber evidence="3">5.1.1.17</ecNumber>
    </submittedName>
</protein>
<dbReference type="AlphaFoldDB" id="A0A5C6EJH6"/>
<reference evidence="3 4" key="1">
    <citation type="submission" date="2019-02" db="EMBL/GenBank/DDBJ databases">
        <title>Deep-cultivation of Planctomycetes and their phenomic and genomic characterization uncovers novel biology.</title>
        <authorList>
            <person name="Wiegand S."/>
            <person name="Jogler M."/>
            <person name="Boedeker C."/>
            <person name="Pinto D."/>
            <person name="Vollmers J."/>
            <person name="Rivas-Marin E."/>
            <person name="Kohn T."/>
            <person name="Peeters S.H."/>
            <person name="Heuer A."/>
            <person name="Rast P."/>
            <person name="Oberbeckmann S."/>
            <person name="Bunk B."/>
            <person name="Jeske O."/>
            <person name="Meyerdierks A."/>
            <person name="Storesund J.E."/>
            <person name="Kallscheuer N."/>
            <person name="Luecker S."/>
            <person name="Lage O.M."/>
            <person name="Pohl T."/>
            <person name="Merkel B.J."/>
            <person name="Hornburger P."/>
            <person name="Mueller R.-W."/>
            <person name="Bruemmer F."/>
            <person name="Labrenz M."/>
            <person name="Spormann A.M."/>
            <person name="Op Den Camp H."/>
            <person name="Overmann J."/>
            <person name="Amann R."/>
            <person name="Jetten M.S.M."/>
            <person name="Mascher T."/>
            <person name="Medema M.H."/>
            <person name="Devos D.P."/>
            <person name="Kaster A.-K."/>
            <person name="Ovreas L."/>
            <person name="Rohde M."/>
            <person name="Galperin M.Y."/>
            <person name="Jogler C."/>
        </authorList>
    </citation>
    <scope>NUCLEOTIDE SEQUENCE [LARGE SCALE GENOMIC DNA]</scope>
    <source>
        <strain evidence="3 4">Poly59</strain>
    </source>
</reference>
<evidence type="ECO:0000313" key="4">
    <source>
        <dbReference type="Proteomes" id="UP000317977"/>
    </source>
</evidence>
<dbReference type="InterPro" id="IPR015421">
    <property type="entry name" value="PyrdxlP-dep_Trfase_major"/>
</dbReference>
<gene>
    <name evidence="3" type="primary">cefD</name>
    <name evidence="3" type="ORF">Poly59_46580</name>
</gene>
<keyword evidence="4" id="KW-1185">Reference proteome</keyword>
<dbReference type="InterPro" id="IPR015424">
    <property type="entry name" value="PyrdxlP-dep_Trfase"/>
</dbReference>
<name>A0A5C6EJH6_9BACT</name>
<keyword evidence="1" id="KW-0663">Pyridoxal phosphate</keyword>
<dbReference type="Gene3D" id="3.40.640.10">
    <property type="entry name" value="Type I PLP-dependent aspartate aminotransferase-like (Major domain)"/>
    <property type="match status" value="1"/>
</dbReference>